<feature type="compositionally biased region" description="Acidic residues" evidence="1">
    <location>
        <begin position="277"/>
        <end position="289"/>
    </location>
</feature>
<keyword evidence="3" id="KW-1185">Reference proteome</keyword>
<organism evidence="2 3">
    <name type="scientific">Halobellus clavatus</name>
    <dbReference type="NCBI Taxonomy" id="660517"/>
    <lineage>
        <taxon>Archaea</taxon>
        <taxon>Methanobacteriati</taxon>
        <taxon>Methanobacteriota</taxon>
        <taxon>Stenosarchaea group</taxon>
        <taxon>Halobacteria</taxon>
        <taxon>Halobacteriales</taxon>
        <taxon>Haloferacaceae</taxon>
        <taxon>Halobellus</taxon>
    </lineage>
</organism>
<dbReference type="STRING" id="660517.SAMN04487946_104239"/>
<dbReference type="AlphaFoldDB" id="A0A1H3FY71"/>
<evidence type="ECO:0000256" key="1">
    <source>
        <dbReference type="SAM" id="MobiDB-lite"/>
    </source>
</evidence>
<dbReference type="Proteomes" id="UP000199170">
    <property type="component" value="Unassembled WGS sequence"/>
</dbReference>
<evidence type="ECO:0000313" key="2">
    <source>
        <dbReference type="EMBL" id="SDX95941.1"/>
    </source>
</evidence>
<dbReference type="Pfam" id="PF13743">
    <property type="entry name" value="Thioredoxin_5"/>
    <property type="match status" value="1"/>
</dbReference>
<accession>A0A1H3FY71</accession>
<dbReference type="OrthoDB" id="383642at2157"/>
<dbReference type="RefSeq" id="WP_175454603.1">
    <property type="nucleotide sequence ID" value="NZ_FNPB01000004.1"/>
</dbReference>
<dbReference type="Gene3D" id="3.40.30.10">
    <property type="entry name" value="Glutaredoxin"/>
    <property type="match status" value="1"/>
</dbReference>
<name>A0A1H3FY71_9EURY</name>
<proteinExistence type="predicted"/>
<reference evidence="3" key="1">
    <citation type="submission" date="2016-10" db="EMBL/GenBank/DDBJ databases">
        <authorList>
            <person name="Varghese N."/>
            <person name="Submissions S."/>
        </authorList>
    </citation>
    <scope>NUCLEOTIDE SEQUENCE [LARGE SCALE GENOMIC DNA]</scope>
    <source>
        <strain evidence="3">CGMCC 1.10118</strain>
    </source>
</reference>
<protein>
    <submittedName>
        <fullName evidence="2">Thioredoxin</fullName>
    </submittedName>
</protein>
<evidence type="ECO:0000313" key="3">
    <source>
        <dbReference type="Proteomes" id="UP000199170"/>
    </source>
</evidence>
<sequence length="303" mass="32044">MPTSLDVHCFFDPLDPRGWGSEPAVRWLRAAHPDATWQYHAVPLLDSWDRYDGPEFPAGRESAAAVCARVSEDSGMPIDEFLWFEDAPSTSHPACRAVAAAFGTGTDAGRRLLRAARESTFIRRTNLDSPEAVRALADAVDGVDSDAVATAVSASTATIEDPPFEPTAVAGVEAAGDRPKLPALVLDGPDGRRGFSGLLDVAQLRHVLQTVGVPANTPEWTVDDAITTFSAEGWIALAELTALAGCSDDDAAVAARDSADVVEREFAAEPFFRADEFVDEAEPIEDDDSAAASNSSTAAGSSR</sequence>
<feature type="compositionally biased region" description="Low complexity" evidence="1">
    <location>
        <begin position="290"/>
        <end position="303"/>
    </location>
</feature>
<dbReference type="EMBL" id="FNPB01000004">
    <property type="protein sequence ID" value="SDX95941.1"/>
    <property type="molecule type" value="Genomic_DNA"/>
</dbReference>
<feature type="region of interest" description="Disordered" evidence="1">
    <location>
        <begin position="277"/>
        <end position="303"/>
    </location>
</feature>
<dbReference type="SUPFAM" id="SSF52833">
    <property type="entry name" value="Thioredoxin-like"/>
    <property type="match status" value="1"/>
</dbReference>
<gene>
    <name evidence="2" type="ORF">SAMN04487946_104239</name>
</gene>
<dbReference type="InterPro" id="IPR036249">
    <property type="entry name" value="Thioredoxin-like_sf"/>
</dbReference>